<feature type="compositionally biased region" description="Basic and acidic residues" evidence="1">
    <location>
        <begin position="321"/>
        <end position="334"/>
    </location>
</feature>
<dbReference type="AlphaFoldDB" id="A0AA39I9P0"/>
<name>A0AA39I9P0_9BILA</name>
<dbReference type="EMBL" id="JAUCMV010000002">
    <property type="protein sequence ID" value="KAK0420396.1"/>
    <property type="molecule type" value="Genomic_DNA"/>
</dbReference>
<proteinExistence type="predicted"/>
<feature type="region of interest" description="Disordered" evidence="1">
    <location>
        <begin position="43"/>
        <end position="205"/>
    </location>
</feature>
<feature type="compositionally biased region" description="Basic and acidic residues" evidence="1">
    <location>
        <begin position="190"/>
        <end position="205"/>
    </location>
</feature>
<organism evidence="2 3">
    <name type="scientific">Steinernema hermaphroditum</name>
    <dbReference type="NCBI Taxonomy" id="289476"/>
    <lineage>
        <taxon>Eukaryota</taxon>
        <taxon>Metazoa</taxon>
        <taxon>Ecdysozoa</taxon>
        <taxon>Nematoda</taxon>
        <taxon>Chromadorea</taxon>
        <taxon>Rhabditida</taxon>
        <taxon>Tylenchina</taxon>
        <taxon>Panagrolaimomorpha</taxon>
        <taxon>Strongyloidoidea</taxon>
        <taxon>Steinernematidae</taxon>
        <taxon>Steinernema</taxon>
    </lineage>
</organism>
<gene>
    <name evidence="2" type="ORF">QR680_014657</name>
</gene>
<comment type="caution">
    <text evidence="2">The sequence shown here is derived from an EMBL/GenBank/DDBJ whole genome shotgun (WGS) entry which is preliminary data.</text>
</comment>
<feature type="region of interest" description="Disordered" evidence="1">
    <location>
        <begin position="237"/>
        <end position="380"/>
    </location>
</feature>
<accession>A0AA39I9P0</accession>
<feature type="compositionally biased region" description="Basic residues" evidence="1">
    <location>
        <begin position="96"/>
        <end position="108"/>
    </location>
</feature>
<evidence type="ECO:0000313" key="3">
    <source>
        <dbReference type="Proteomes" id="UP001175271"/>
    </source>
</evidence>
<evidence type="ECO:0000313" key="2">
    <source>
        <dbReference type="EMBL" id="KAK0420396.1"/>
    </source>
</evidence>
<feature type="compositionally biased region" description="Polar residues" evidence="1">
    <location>
        <begin position="252"/>
        <end position="267"/>
    </location>
</feature>
<feature type="compositionally biased region" description="Basic and acidic residues" evidence="1">
    <location>
        <begin position="109"/>
        <end position="121"/>
    </location>
</feature>
<feature type="compositionally biased region" description="Basic and acidic residues" evidence="1">
    <location>
        <begin position="145"/>
        <end position="183"/>
    </location>
</feature>
<keyword evidence="3" id="KW-1185">Reference proteome</keyword>
<evidence type="ECO:0000256" key="1">
    <source>
        <dbReference type="SAM" id="MobiDB-lite"/>
    </source>
</evidence>
<sequence length="380" mass="42878">MAFLLLHVEEEVTDSQCDARSPVAVDAYNTDPEEQYANLAAFNLANAAKNNPPPPPPPGGTSAPRGNKNDDRPKPPDDGSDSDSEKKKSDPTEGSKKKKKKKSKKGKPKSSDDESKDEKAKEKKKNTIVGEDILDSPRRKSLRRNSGEKSDDSKEKKQKKSKNEKEHDTDKRKSYDENEDRKINVKKRNKNSEKDDENGTVRKMTEINPEEYGDWKKWANERDRMLKKINKTRHEKNDRLLKESMLQDLKSSDSPFVTTDESESNAMGNAGMSAVSKDQTVKRSLYEAEFATGRRKSGGSARLHNGPKHRPKQTRCLSHGPLRDMTRKGPKESIHACVKPKSKHLSVPQTTTEEDPFRSESTSPIRVVRSANAKKSQKRE</sequence>
<protein>
    <submittedName>
        <fullName evidence="2">Uncharacterized protein</fullName>
    </submittedName>
</protein>
<feature type="compositionally biased region" description="Basic and acidic residues" evidence="1">
    <location>
        <begin position="67"/>
        <end position="95"/>
    </location>
</feature>
<reference evidence="2" key="1">
    <citation type="submission" date="2023-06" db="EMBL/GenBank/DDBJ databases">
        <title>Genomic analysis of the entomopathogenic nematode Steinernema hermaphroditum.</title>
        <authorList>
            <person name="Schwarz E.M."/>
            <person name="Heppert J.K."/>
            <person name="Baniya A."/>
            <person name="Schwartz H.T."/>
            <person name="Tan C.-H."/>
            <person name="Antoshechkin I."/>
            <person name="Sternberg P.W."/>
            <person name="Goodrich-Blair H."/>
            <person name="Dillman A.R."/>
        </authorList>
    </citation>
    <scope>NUCLEOTIDE SEQUENCE</scope>
    <source>
        <strain evidence="2">PS9179</strain>
        <tissue evidence="2">Whole animal</tissue>
    </source>
</reference>
<dbReference type="Proteomes" id="UP001175271">
    <property type="component" value="Unassembled WGS sequence"/>
</dbReference>